<dbReference type="SFLD" id="SFLDS00029">
    <property type="entry name" value="Radical_SAM"/>
    <property type="match status" value="1"/>
</dbReference>
<dbReference type="GO" id="GO:0002926">
    <property type="term" value="P:tRNA wobble base 5-methoxycarbonylmethyl-2-thiouridinylation"/>
    <property type="evidence" value="ECO:0007669"/>
    <property type="project" value="TreeGrafter"/>
</dbReference>
<dbReference type="InterPro" id="IPR039661">
    <property type="entry name" value="ELP3"/>
</dbReference>
<keyword evidence="2" id="KW-0004">4Fe-4S</keyword>
<dbReference type="SMART" id="SM00729">
    <property type="entry name" value="Elp3"/>
    <property type="match status" value="1"/>
</dbReference>
<evidence type="ECO:0000256" key="4">
    <source>
        <dbReference type="ARBA" id="ARBA00022723"/>
    </source>
</evidence>
<dbReference type="InterPro" id="IPR023404">
    <property type="entry name" value="rSAM_horseshoe"/>
</dbReference>
<dbReference type="STRING" id="498761.HM1_2170"/>
<dbReference type="HOGENOM" id="CLU_057482_0_0_9"/>
<dbReference type="EMBL" id="CP000930">
    <property type="protein sequence ID" value="ABZ84726.1"/>
    <property type="molecule type" value="Genomic_DNA"/>
</dbReference>
<reference evidence="8 9" key="1">
    <citation type="journal article" date="2008" name="J. Bacteriol.">
        <title>The genome of Heliobacterium modesticaldum, a phototrophic representative of the Firmicutes containing the simplest photosynthetic apparatus.</title>
        <authorList>
            <person name="Sattley W.M."/>
            <person name="Madigan M.T."/>
            <person name="Swingley W.D."/>
            <person name="Cheung P.C."/>
            <person name="Clocksin K.M."/>
            <person name="Conrad A.L."/>
            <person name="Dejesa L.C."/>
            <person name="Honchak B.M."/>
            <person name="Jung D.O."/>
            <person name="Karbach L.E."/>
            <person name="Kurdoglu A."/>
            <person name="Lahiri S."/>
            <person name="Mastrian S.D."/>
            <person name="Page L.E."/>
            <person name="Taylor H.L."/>
            <person name="Wang Z.T."/>
            <person name="Raymond J."/>
            <person name="Chen M."/>
            <person name="Blankenship R.E."/>
            <person name="Touchman J.W."/>
        </authorList>
    </citation>
    <scope>NUCLEOTIDE SEQUENCE [LARGE SCALE GENOMIC DNA]</scope>
    <source>
        <strain evidence="9">ATCC 51547 / Ice1</strain>
    </source>
</reference>
<evidence type="ECO:0000313" key="9">
    <source>
        <dbReference type="Proteomes" id="UP000008550"/>
    </source>
</evidence>
<evidence type="ECO:0000256" key="3">
    <source>
        <dbReference type="ARBA" id="ARBA00022691"/>
    </source>
</evidence>
<organism evidence="8 9">
    <name type="scientific">Heliobacterium modesticaldum (strain ATCC 51547 / Ice1)</name>
    <dbReference type="NCBI Taxonomy" id="498761"/>
    <lineage>
        <taxon>Bacteria</taxon>
        <taxon>Bacillati</taxon>
        <taxon>Bacillota</taxon>
        <taxon>Clostridia</taxon>
        <taxon>Eubacteriales</taxon>
        <taxon>Heliobacteriaceae</taxon>
        <taxon>Heliomicrobium</taxon>
    </lineage>
</organism>
<dbReference type="PROSITE" id="PS51918">
    <property type="entry name" value="RADICAL_SAM"/>
    <property type="match status" value="1"/>
</dbReference>
<evidence type="ECO:0000256" key="1">
    <source>
        <dbReference type="ARBA" id="ARBA00001966"/>
    </source>
</evidence>
<dbReference type="PANTHER" id="PTHR11135">
    <property type="entry name" value="HISTONE ACETYLTRANSFERASE-RELATED"/>
    <property type="match status" value="1"/>
</dbReference>
<dbReference type="InterPro" id="IPR006638">
    <property type="entry name" value="Elp3/MiaA/NifB-like_rSAM"/>
</dbReference>
<dbReference type="InterPro" id="IPR032432">
    <property type="entry name" value="Radical_SAM_C"/>
</dbReference>
<dbReference type="Pfam" id="PF16199">
    <property type="entry name" value="Radical_SAM_C"/>
    <property type="match status" value="1"/>
</dbReference>
<dbReference type="RefSeq" id="WP_012283226.1">
    <property type="nucleotide sequence ID" value="NC_010337.2"/>
</dbReference>
<keyword evidence="9" id="KW-1185">Reference proteome</keyword>
<dbReference type="KEGG" id="hmo:HM1_2170"/>
<dbReference type="AlphaFoldDB" id="B0TGW5"/>
<dbReference type="Proteomes" id="UP000008550">
    <property type="component" value="Chromosome"/>
</dbReference>
<evidence type="ECO:0000256" key="2">
    <source>
        <dbReference type="ARBA" id="ARBA00022485"/>
    </source>
</evidence>
<keyword evidence="5" id="KW-0408">Iron</keyword>
<keyword evidence="4" id="KW-0479">Metal-binding</keyword>
<dbReference type="PANTHER" id="PTHR11135:SF0">
    <property type="entry name" value="ELONGATOR COMPLEX PROTEIN 3"/>
    <property type="match status" value="1"/>
</dbReference>
<feature type="domain" description="Radical SAM core" evidence="7">
    <location>
        <begin position="1"/>
        <end position="238"/>
    </location>
</feature>
<dbReference type="OrthoDB" id="9815044at2"/>
<dbReference type="SUPFAM" id="SSF102114">
    <property type="entry name" value="Radical SAM enzymes"/>
    <property type="match status" value="1"/>
</dbReference>
<dbReference type="GO" id="GO:0051539">
    <property type="term" value="F:4 iron, 4 sulfur cluster binding"/>
    <property type="evidence" value="ECO:0007669"/>
    <property type="project" value="UniProtKB-KW"/>
</dbReference>
<dbReference type="Gene3D" id="3.80.30.20">
    <property type="entry name" value="tm_1862 like domain"/>
    <property type="match status" value="1"/>
</dbReference>
<gene>
    <name evidence="8" type="ORF">HM1_2170</name>
</gene>
<proteinExistence type="predicted"/>
<dbReference type="GO" id="GO:0046872">
    <property type="term" value="F:metal ion binding"/>
    <property type="evidence" value="ECO:0007669"/>
    <property type="project" value="UniProtKB-KW"/>
</dbReference>
<dbReference type="GO" id="GO:0005737">
    <property type="term" value="C:cytoplasm"/>
    <property type="evidence" value="ECO:0007669"/>
    <property type="project" value="TreeGrafter"/>
</dbReference>
<accession>B0TGW5</accession>
<dbReference type="InterPro" id="IPR058240">
    <property type="entry name" value="rSAM_sf"/>
</dbReference>
<evidence type="ECO:0000256" key="6">
    <source>
        <dbReference type="ARBA" id="ARBA00023014"/>
    </source>
</evidence>
<name>B0TGW5_HELMI</name>
<dbReference type="GO" id="GO:0003824">
    <property type="term" value="F:catalytic activity"/>
    <property type="evidence" value="ECO:0007669"/>
    <property type="project" value="InterPro"/>
</dbReference>
<dbReference type="Pfam" id="PF04055">
    <property type="entry name" value="Radical_SAM"/>
    <property type="match status" value="1"/>
</dbReference>
<comment type="cofactor">
    <cofactor evidence="1">
        <name>[4Fe-4S] cluster</name>
        <dbReference type="ChEBI" id="CHEBI:49883"/>
    </cofactor>
</comment>
<dbReference type="CDD" id="cd01335">
    <property type="entry name" value="Radical_SAM"/>
    <property type="match status" value="1"/>
</dbReference>
<evidence type="ECO:0000256" key="5">
    <source>
        <dbReference type="ARBA" id="ARBA00023004"/>
    </source>
</evidence>
<keyword evidence="3" id="KW-0949">S-adenosyl-L-methionine</keyword>
<dbReference type="SFLD" id="SFLDG01086">
    <property type="entry name" value="elongater_protein-like"/>
    <property type="match status" value="1"/>
</dbReference>
<dbReference type="InterPro" id="IPR007197">
    <property type="entry name" value="rSAM"/>
</dbReference>
<sequence length="389" mass="42190">MIIPIFIPQLGCPGRCLYCSQEGLTGEAGLPGPERVDEIVRRYLGSWKRARLAGPAAFAGAVAKGEVHEIAFFGGSFTMLPGDVQESLLAAAKRWLGREGIGGVRLSTRPDGIDKATVERLRHYGVTVVEVGAQSMHAWVLERSGRGHGPADTVRALDLLRRGGLQVGIHLMTGLPGDDEAGALSSLQECLWLKPDFLRIHPTLVLKESPLERLWRAGAYQPWGWGRTLRLLSRMAALCVCHRVPVIRWGLMPGELCDRATLAGPASPSLGEWVRRYLAYRYTLASMAAFLAGGGSGLRPGAFSCHLIVPPQDLSLVTGHRQWLLRHVNAAVPLVISGATPLDKSGVGVRSAVGMPFRGNWRLACEGRILCHFDLEALISALRDQARSL</sequence>
<protein>
    <submittedName>
        <fullName evidence="8">Radical sam domain protein, putative</fullName>
    </submittedName>
</protein>
<evidence type="ECO:0000259" key="7">
    <source>
        <dbReference type="PROSITE" id="PS51918"/>
    </source>
</evidence>
<evidence type="ECO:0000313" key="8">
    <source>
        <dbReference type="EMBL" id="ABZ84726.1"/>
    </source>
</evidence>
<dbReference type="SFLD" id="SFLDG01082">
    <property type="entry name" value="B12-binding_domain_containing"/>
    <property type="match status" value="1"/>
</dbReference>
<dbReference type="eggNOG" id="COG1243">
    <property type="taxonomic scope" value="Bacteria"/>
</dbReference>
<keyword evidence="6" id="KW-0411">Iron-sulfur</keyword>